<name>A0A382QTN9_9ZZZZ</name>
<dbReference type="Gene3D" id="3.40.1190.20">
    <property type="match status" value="1"/>
</dbReference>
<dbReference type="EMBL" id="UINC01116823">
    <property type="protein sequence ID" value="SVC88836.1"/>
    <property type="molecule type" value="Genomic_DNA"/>
</dbReference>
<protein>
    <recommendedName>
        <fullName evidence="2">Carbohydrate kinase PfkB domain-containing protein</fullName>
    </recommendedName>
</protein>
<organism evidence="1">
    <name type="scientific">marine metagenome</name>
    <dbReference type="NCBI Taxonomy" id="408172"/>
    <lineage>
        <taxon>unclassified sequences</taxon>
        <taxon>metagenomes</taxon>
        <taxon>ecological metagenomes</taxon>
    </lineage>
</organism>
<sequence>MAHDVIVSGHLCLDLLPAMNHLSSKAVTMPGKLFEIGKMKMATGGSVSNTGLTLYQLGVDVGLVTQVGDDMIGQLTLSIIKSFDPNLTKHITIIPDQ</sequence>
<evidence type="ECO:0008006" key="2">
    <source>
        <dbReference type="Google" id="ProtNLM"/>
    </source>
</evidence>
<reference evidence="1" key="1">
    <citation type="submission" date="2018-05" db="EMBL/GenBank/DDBJ databases">
        <authorList>
            <person name="Lanie J.A."/>
            <person name="Ng W.-L."/>
            <person name="Kazmierczak K.M."/>
            <person name="Andrzejewski T.M."/>
            <person name="Davidsen T.M."/>
            <person name="Wayne K.J."/>
            <person name="Tettelin H."/>
            <person name="Glass J.I."/>
            <person name="Rusch D."/>
            <person name="Podicherti R."/>
            <person name="Tsui H.-C.T."/>
            <person name="Winkler M.E."/>
        </authorList>
    </citation>
    <scope>NUCLEOTIDE SEQUENCE</scope>
</reference>
<accession>A0A382QTN9</accession>
<proteinExistence type="predicted"/>
<feature type="non-terminal residue" evidence="1">
    <location>
        <position position="97"/>
    </location>
</feature>
<dbReference type="InterPro" id="IPR029056">
    <property type="entry name" value="Ribokinase-like"/>
</dbReference>
<gene>
    <name evidence="1" type="ORF">METZ01_LOCUS341690</name>
</gene>
<dbReference type="SUPFAM" id="SSF53613">
    <property type="entry name" value="Ribokinase-like"/>
    <property type="match status" value="1"/>
</dbReference>
<evidence type="ECO:0000313" key="1">
    <source>
        <dbReference type="EMBL" id="SVC88836.1"/>
    </source>
</evidence>
<dbReference type="AlphaFoldDB" id="A0A382QTN9"/>